<dbReference type="SUPFAM" id="SSF56112">
    <property type="entry name" value="Protein kinase-like (PK-like)"/>
    <property type="match status" value="1"/>
</dbReference>
<dbReference type="PROSITE" id="PS00107">
    <property type="entry name" value="PROTEIN_KINASE_ATP"/>
    <property type="match status" value="1"/>
</dbReference>
<evidence type="ECO:0000256" key="10">
    <source>
        <dbReference type="SAM" id="MobiDB-lite"/>
    </source>
</evidence>
<protein>
    <recommendedName>
        <fullName evidence="1">non-specific serine/threonine protein kinase</fullName>
        <ecNumber evidence="1">2.7.11.1</ecNumber>
    </recommendedName>
</protein>
<evidence type="ECO:0000256" key="3">
    <source>
        <dbReference type="ARBA" id="ARBA00022679"/>
    </source>
</evidence>
<evidence type="ECO:0000259" key="11">
    <source>
        <dbReference type="PROSITE" id="PS50011"/>
    </source>
</evidence>
<keyword evidence="3" id="KW-0808">Transferase</keyword>
<gene>
    <name evidence="12" type="ORF">J2S62_001548</name>
</gene>
<dbReference type="Proteomes" id="UP001183794">
    <property type="component" value="Unassembled WGS sequence"/>
</dbReference>
<dbReference type="PANTHER" id="PTHR24361:SF433">
    <property type="entry name" value="PROTEIN KINASE DOMAIN-CONTAINING PROTEIN"/>
    <property type="match status" value="1"/>
</dbReference>
<dbReference type="InterPro" id="IPR000719">
    <property type="entry name" value="Prot_kinase_dom"/>
</dbReference>
<reference evidence="12 13" key="1">
    <citation type="submission" date="2023-07" db="EMBL/GenBank/DDBJ databases">
        <title>Sequencing the genomes of 1000 actinobacteria strains.</title>
        <authorList>
            <person name="Klenk H.-P."/>
        </authorList>
    </citation>
    <scope>NUCLEOTIDE SEQUENCE [LARGE SCALE GENOMIC DNA]</scope>
    <source>
        <strain evidence="12 13">DSM 22966</strain>
    </source>
</reference>
<sequence>MNYPQAHPAVSLSTRIVPELVPPELTALDQWRVIRHLGSGSSATVWLLEHTVTQRAVACKFPRTADDHAELSQEAELAAGLAHENLIRAEPTQAYSGLSLAQQAGATFWEYVPAGSLESLIGAAGSLSVAQTVTVLLPMIQTAQYLHERQIVHGDLSPANILFDFDGRPVLIDLGTVRATAHAFHAAGTPGFVAPEIQGPNRNVEGLGAAADVYSLAALGWFCLTATIPGSQQSRMPLSTLRPGVEHEIAEVLEACLSTEPMLRPALSQLLAAVARWADPEPVDLFAAVGEDYALFLPTRKARDTRRSRSRRSGRDRGRLPRGPAWFAAQPNQDGVTRAMLRRRRVALVASACSLVAGVLVTMHFVDRDESHMPVIEEHAVPEDFQKVVDELAKARTQAWATADPNQVVVYAAEESEVFNQDVAVLAELEASSTTLDGIRMRAVVEEVEPTAQGASVTVTWRTDGYVQRDKSSEIVSTTDARTEELTLHLVETPTGWALSTVEAD</sequence>
<dbReference type="PANTHER" id="PTHR24361">
    <property type="entry name" value="MITOGEN-ACTIVATED KINASE KINASE KINASE"/>
    <property type="match status" value="1"/>
</dbReference>
<comment type="caution">
    <text evidence="12">The sequence shown here is derived from an EMBL/GenBank/DDBJ whole genome shotgun (WGS) entry which is preliminary data.</text>
</comment>
<feature type="compositionally biased region" description="Basic and acidic residues" evidence="10">
    <location>
        <begin position="304"/>
        <end position="319"/>
    </location>
</feature>
<accession>A0ABU2B1J7</accession>
<dbReference type="PROSITE" id="PS50011">
    <property type="entry name" value="PROTEIN_KINASE_DOM"/>
    <property type="match status" value="1"/>
</dbReference>
<dbReference type="EC" id="2.7.11.1" evidence="1"/>
<dbReference type="InterPro" id="IPR008266">
    <property type="entry name" value="Tyr_kinase_AS"/>
</dbReference>
<evidence type="ECO:0000256" key="6">
    <source>
        <dbReference type="ARBA" id="ARBA00022840"/>
    </source>
</evidence>
<dbReference type="PROSITE" id="PS00109">
    <property type="entry name" value="PROTEIN_KINASE_TYR"/>
    <property type="match status" value="1"/>
</dbReference>
<feature type="binding site" evidence="9">
    <location>
        <position position="60"/>
    </location>
    <ligand>
        <name>ATP</name>
        <dbReference type="ChEBI" id="CHEBI:30616"/>
    </ligand>
</feature>
<dbReference type="Gene3D" id="1.10.510.10">
    <property type="entry name" value="Transferase(Phosphotransferase) domain 1"/>
    <property type="match status" value="1"/>
</dbReference>
<organism evidence="12 13">
    <name type="scientific">Enteractinococcus fodinae</name>
    <dbReference type="NCBI Taxonomy" id="684663"/>
    <lineage>
        <taxon>Bacteria</taxon>
        <taxon>Bacillati</taxon>
        <taxon>Actinomycetota</taxon>
        <taxon>Actinomycetes</taxon>
        <taxon>Micrococcales</taxon>
        <taxon>Micrococcaceae</taxon>
    </lineage>
</organism>
<dbReference type="InterPro" id="IPR011009">
    <property type="entry name" value="Kinase-like_dom_sf"/>
</dbReference>
<name>A0ABU2B1J7_9MICC</name>
<dbReference type="InterPro" id="IPR053235">
    <property type="entry name" value="Ser_Thr_kinase"/>
</dbReference>
<keyword evidence="2" id="KW-0723">Serine/threonine-protein kinase</keyword>
<dbReference type="InterPro" id="IPR017441">
    <property type="entry name" value="Protein_kinase_ATP_BS"/>
</dbReference>
<keyword evidence="6 9" id="KW-0067">ATP-binding</keyword>
<dbReference type="Pfam" id="PF00069">
    <property type="entry name" value="Pkinase"/>
    <property type="match status" value="1"/>
</dbReference>
<keyword evidence="5" id="KW-0418">Kinase</keyword>
<keyword evidence="4 9" id="KW-0547">Nucleotide-binding</keyword>
<feature type="domain" description="Protein kinase" evidence="11">
    <location>
        <begin position="31"/>
        <end position="278"/>
    </location>
</feature>
<evidence type="ECO:0000313" key="13">
    <source>
        <dbReference type="Proteomes" id="UP001183794"/>
    </source>
</evidence>
<evidence type="ECO:0000256" key="1">
    <source>
        <dbReference type="ARBA" id="ARBA00012513"/>
    </source>
</evidence>
<evidence type="ECO:0000256" key="8">
    <source>
        <dbReference type="ARBA" id="ARBA00048679"/>
    </source>
</evidence>
<comment type="catalytic activity">
    <reaction evidence="8">
        <text>L-seryl-[protein] + ATP = O-phospho-L-seryl-[protein] + ADP + H(+)</text>
        <dbReference type="Rhea" id="RHEA:17989"/>
        <dbReference type="Rhea" id="RHEA-COMP:9863"/>
        <dbReference type="Rhea" id="RHEA-COMP:11604"/>
        <dbReference type="ChEBI" id="CHEBI:15378"/>
        <dbReference type="ChEBI" id="CHEBI:29999"/>
        <dbReference type="ChEBI" id="CHEBI:30616"/>
        <dbReference type="ChEBI" id="CHEBI:83421"/>
        <dbReference type="ChEBI" id="CHEBI:456216"/>
        <dbReference type="EC" id="2.7.11.1"/>
    </reaction>
</comment>
<evidence type="ECO:0000313" key="12">
    <source>
        <dbReference type="EMBL" id="MDR7347291.1"/>
    </source>
</evidence>
<evidence type="ECO:0000256" key="5">
    <source>
        <dbReference type="ARBA" id="ARBA00022777"/>
    </source>
</evidence>
<keyword evidence="13" id="KW-1185">Reference proteome</keyword>
<comment type="catalytic activity">
    <reaction evidence="7">
        <text>L-threonyl-[protein] + ATP = O-phospho-L-threonyl-[protein] + ADP + H(+)</text>
        <dbReference type="Rhea" id="RHEA:46608"/>
        <dbReference type="Rhea" id="RHEA-COMP:11060"/>
        <dbReference type="Rhea" id="RHEA-COMP:11605"/>
        <dbReference type="ChEBI" id="CHEBI:15378"/>
        <dbReference type="ChEBI" id="CHEBI:30013"/>
        <dbReference type="ChEBI" id="CHEBI:30616"/>
        <dbReference type="ChEBI" id="CHEBI:61977"/>
        <dbReference type="ChEBI" id="CHEBI:456216"/>
        <dbReference type="EC" id="2.7.11.1"/>
    </reaction>
</comment>
<dbReference type="RefSeq" id="WP_310173295.1">
    <property type="nucleotide sequence ID" value="NZ_BAABHE010000002.1"/>
</dbReference>
<evidence type="ECO:0000256" key="7">
    <source>
        <dbReference type="ARBA" id="ARBA00047899"/>
    </source>
</evidence>
<dbReference type="SMART" id="SM00220">
    <property type="entry name" value="S_TKc"/>
    <property type="match status" value="1"/>
</dbReference>
<evidence type="ECO:0000256" key="9">
    <source>
        <dbReference type="PROSITE-ProRule" id="PRU10141"/>
    </source>
</evidence>
<evidence type="ECO:0000256" key="2">
    <source>
        <dbReference type="ARBA" id="ARBA00022527"/>
    </source>
</evidence>
<feature type="region of interest" description="Disordered" evidence="10">
    <location>
        <begin position="304"/>
        <end position="326"/>
    </location>
</feature>
<proteinExistence type="predicted"/>
<dbReference type="CDD" id="cd14014">
    <property type="entry name" value="STKc_PknB_like"/>
    <property type="match status" value="1"/>
</dbReference>
<evidence type="ECO:0000256" key="4">
    <source>
        <dbReference type="ARBA" id="ARBA00022741"/>
    </source>
</evidence>
<dbReference type="EMBL" id="JAVDYJ010000001">
    <property type="protein sequence ID" value="MDR7347291.1"/>
    <property type="molecule type" value="Genomic_DNA"/>
</dbReference>